<evidence type="ECO:0000313" key="8">
    <source>
        <dbReference type="Proteomes" id="UP000658278"/>
    </source>
</evidence>
<comment type="cofactor">
    <cofactor evidence="1">
        <name>[4Fe-4S] cluster</name>
        <dbReference type="ChEBI" id="CHEBI:49883"/>
    </cofactor>
</comment>
<dbReference type="AlphaFoldDB" id="A0A934RA26"/>
<dbReference type="SMART" id="SM00729">
    <property type="entry name" value="Elp3"/>
    <property type="match status" value="1"/>
</dbReference>
<dbReference type="InterPro" id="IPR034505">
    <property type="entry name" value="Coproporphyrinogen-III_oxidase"/>
</dbReference>
<dbReference type="Pfam" id="PF04055">
    <property type="entry name" value="Radical_SAM"/>
    <property type="match status" value="1"/>
</dbReference>
<dbReference type="InterPro" id="IPR013785">
    <property type="entry name" value="Aldolase_TIM"/>
</dbReference>
<organism evidence="7 8">
    <name type="scientific">Haloferula rosea</name>
    <dbReference type="NCBI Taxonomy" id="490093"/>
    <lineage>
        <taxon>Bacteria</taxon>
        <taxon>Pseudomonadati</taxon>
        <taxon>Verrucomicrobiota</taxon>
        <taxon>Verrucomicrobiia</taxon>
        <taxon>Verrucomicrobiales</taxon>
        <taxon>Verrucomicrobiaceae</taxon>
        <taxon>Haloferula</taxon>
    </lineage>
</organism>
<dbReference type="SFLD" id="SFLDS00029">
    <property type="entry name" value="Radical_SAM"/>
    <property type="match status" value="1"/>
</dbReference>
<dbReference type="PANTHER" id="PTHR13932:SF5">
    <property type="entry name" value="RADICAL S-ADENOSYL METHIONINE DOMAIN-CONTAINING PROTEIN 1, MITOCHONDRIAL"/>
    <property type="match status" value="1"/>
</dbReference>
<dbReference type="Proteomes" id="UP000658278">
    <property type="component" value="Unassembled WGS sequence"/>
</dbReference>
<evidence type="ECO:0000256" key="4">
    <source>
        <dbReference type="ARBA" id="ARBA00023004"/>
    </source>
</evidence>
<evidence type="ECO:0000256" key="5">
    <source>
        <dbReference type="ARBA" id="ARBA00023014"/>
    </source>
</evidence>
<dbReference type="GO" id="GO:0003824">
    <property type="term" value="F:catalytic activity"/>
    <property type="evidence" value="ECO:0007669"/>
    <property type="project" value="InterPro"/>
</dbReference>
<name>A0A934RA26_9BACT</name>
<evidence type="ECO:0000259" key="6">
    <source>
        <dbReference type="PROSITE" id="PS51918"/>
    </source>
</evidence>
<dbReference type="InterPro" id="IPR010723">
    <property type="entry name" value="HemN_C"/>
</dbReference>
<gene>
    <name evidence="7" type="ORF">JIN81_07170</name>
</gene>
<evidence type="ECO:0000313" key="7">
    <source>
        <dbReference type="EMBL" id="MBK1826793.1"/>
    </source>
</evidence>
<dbReference type="Gene3D" id="3.20.20.70">
    <property type="entry name" value="Aldolase class I"/>
    <property type="match status" value="1"/>
</dbReference>
<keyword evidence="2" id="KW-0949">S-adenosyl-L-methionine</keyword>
<dbReference type="GO" id="GO:0005737">
    <property type="term" value="C:cytoplasm"/>
    <property type="evidence" value="ECO:0007669"/>
    <property type="project" value="TreeGrafter"/>
</dbReference>
<dbReference type="InterPro" id="IPR006638">
    <property type="entry name" value="Elp3/MiaA/NifB-like_rSAM"/>
</dbReference>
<dbReference type="SFLD" id="SFLDG01082">
    <property type="entry name" value="B12-binding_domain_containing"/>
    <property type="match status" value="1"/>
</dbReference>
<evidence type="ECO:0000256" key="1">
    <source>
        <dbReference type="ARBA" id="ARBA00001966"/>
    </source>
</evidence>
<dbReference type="CDD" id="cd01335">
    <property type="entry name" value="Radical_SAM"/>
    <property type="match status" value="1"/>
</dbReference>
<comment type="caution">
    <text evidence="7">The sequence shown here is derived from an EMBL/GenBank/DDBJ whole genome shotgun (WGS) entry which is preliminary data.</text>
</comment>
<dbReference type="PANTHER" id="PTHR13932">
    <property type="entry name" value="COPROPORPHYRINIGEN III OXIDASE"/>
    <property type="match status" value="1"/>
</dbReference>
<dbReference type="EMBL" id="JAENII010000004">
    <property type="protein sequence ID" value="MBK1826793.1"/>
    <property type="molecule type" value="Genomic_DNA"/>
</dbReference>
<sequence>MPDSSTTSKATRAGNYFISNYPPFSFWKEDQEQIVLDAYATPHEGEPPALGLYHHIPFCRKRCHFCYFRVYTDKNADDIKHYLDCTVRELETMSRKPLIEGRKPHFVYFGGGTPSYLSPKQLTELTDRMKALLPWDAAEEIAFEAEPGTLNPNKVKAIKDIGVTRLSLGIENFDDRILEINGRAHRTKEVYRAYERIREEGFDQVNIDLIAGMLEETEENWQRNIEKTLELQPDSVTIYQMEVPYNTGIYKDMKASGSLVAPIADWETKRRWVKDAFAALEADGYTISSGYTAVKNPERTKFIYRDALWGGADLLGIGVASISHAKGVHYQNLTEIEDYDKALDAGQLPIKRALQTTEEERMIREFILLMKLGHVKTSHFTDKFGVDILDKFSGQLAAIQEEGLLTVENGEILLNRDGLLCVDNLLHDFFLPQHVTDRIV</sequence>
<dbReference type="InterPro" id="IPR058240">
    <property type="entry name" value="rSAM_sf"/>
</dbReference>
<protein>
    <submittedName>
        <fullName evidence="7">Coproporphyrinogen III oxidase family protein</fullName>
    </submittedName>
</protein>
<keyword evidence="3" id="KW-0479">Metal-binding</keyword>
<keyword evidence="4" id="KW-0408">Iron</keyword>
<reference evidence="7" key="1">
    <citation type="submission" date="2021-01" db="EMBL/GenBank/DDBJ databases">
        <title>Modified the classification status of verrucomicrobia.</title>
        <authorList>
            <person name="Feng X."/>
        </authorList>
    </citation>
    <scope>NUCLEOTIDE SEQUENCE</scope>
    <source>
        <strain evidence="7">KCTC 22201</strain>
    </source>
</reference>
<dbReference type="RefSeq" id="WP_200278072.1">
    <property type="nucleotide sequence ID" value="NZ_JAENII010000004.1"/>
</dbReference>
<feature type="domain" description="Radical SAM core" evidence="6">
    <location>
        <begin position="44"/>
        <end position="279"/>
    </location>
</feature>
<keyword evidence="8" id="KW-1185">Reference proteome</keyword>
<dbReference type="GO" id="GO:0046872">
    <property type="term" value="F:metal ion binding"/>
    <property type="evidence" value="ECO:0007669"/>
    <property type="project" value="UniProtKB-KW"/>
</dbReference>
<dbReference type="SFLD" id="SFLDG01065">
    <property type="entry name" value="anaerobic_coproporphyrinogen-I"/>
    <property type="match status" value="1"/>
</dbReference>
<dbReference type="GO" id="GO:0051539">
    <property type="term" value="F:4 iron, 4 sulfur cluster binding"/>
    <property type="evidence" value="ECO:0007669"/>
    <property type="project" value="TreeGrafter"/>
</dbReference>
<dbReference type="InterPro" id="IPR007197">
    <property type="entry name" value="rSAM"/>
</dbReference>
<dbReference type="GO" id="GO:0006779">
    <property type="term" value="P:porphyrin-containing compound biosynthetic process"/>
    <property type="evidence" value="ECO:0007669"/>
    <property type="project" value="TreeGrafter"/>
</dbReference>
<keyword evidence="5" id="KW-0411">Iron-sulfur</keyword>
<accession>A0A934RA26</accession>
<dbReference type="Pfam" id="PF06969">
    <property type="entry name" value="HemN_C"/>
    <property type="match status" value="1"/>
</dbReference>
<dbReference type="SUPFAM" id="SSF102114">
    <property type="entry name" value="Radical SAM enzymes"/>
    <property type="match status" value="1"/>
</dbReference>
<evidence type="ECO:0000256" key="2">
    <source>
        <dbReference type="ARBA" id="ARBA00022691"/>
    </source>
</evidence>
<proteinExistence type="predicted"/>
<evidence type="ECO:0000256" key="3">
    <source>
        <dbReference type="ARBA" id="ARBA00022723"/>
    </source>
</evidence>
<dbReference type="PROSITE" id="PS51918">
    <property type="entry name" value="RADICAL_SAM"/>
    <property type="match status" value="1"/>
</dbReference>